<evidence type="ECO:0008006" key="11">
    <source>
        <dbReference type="Google" id="ProtNLM"/>
    </source>
</evidence>
<accession>A0A8J3C9F0</accession>
<dbReference type="NCBIfam" id="TIGR01766">
    <property type="entry name" value="IS200/IS605 family accessory protein TnpB-like domain"/>
    <property type="match status" value="1"/>
</dbReference>
<dbReference type="GO" id="GO:0032196">
    <property type="term" value="P:transposition"/>
    <property type="evidence" value="ECO:0007669"/>
    <property type="project" value="UniProtKB-KW"/>
</dbReference>
<evidence type="ECO:0000256" key="4">
    <source>
        <dbReference type="ARBA" id="ARBA00023125"/>
    </source>
</evidence>
<dbReference type="NCBIfam" id="NF040570">
    <property type="entry name" value="guided_TnpB"/>
    <property type="match status" value="1"/>
</dbReference>
<evidence type="ECO:0000313" key="10">
    <source>
        <dbReference type="Proteomes" id="UP000637578"/>
    </source>
</evidence>
<proteinExistence type="inferred from homology"/>
<organism evidence="9 10">
    <name type="scientific">Longimycelium tulufanense</name>
    <dbReference type="NCBI Taxonomy" id="907463"/>
    <lineage>
        <taxon>Bacteria</taxon>
        <taxon>Bacillati</taxon>
        <taxon>Actinomycetota</taxon>
        <taxon>Actinomycetes</taxon>
        <taxon>Pseudonocardiales</taxon>
        <taxon>Pseudonocardiaceae</taxon>
        <taxon>Longimycelium</taxon>
    </lineage>
</organism>
<comment type="similarity">
    <text evidence="1">In the C-terminal section; belongs to the transposase 35 family.</text>
</comment>
<evidence type="ECO:0000256" key="3">
    <source>
        <dbReference type="ARBA" id="ARBA00022578"/>
    </source>
</evidence>
<dbReference type="GO" id="GO:0006310">
    <property type="term" value="P:DNA recombination"/>
    <property type="evidence" value="ECO:0007669"/>
    <property type="project" value="UniProtKB-KW"/>
</dbReference>
<reference evidence="9" key="1">
    <citation type="journal article" date="2014" name="Int. J. Syst. Evol. Microbiol.">
        <title>Complete genome sequence of Corynebacterium casei LMG S-19264T (=DSM 44701T), isolated from a smear-ripened cheese.</title>
        <authorList>
            <consortium name="US DOE Joint Genome Institute (JGI-PGF)"/>
            <person name="Walter F."/>
            <person name="Albersmeier A."/>
            <person name="Kalinowski J."/>
            <person name="Ruckert C."/>
        </authorList>
    </citation>
    <scope>NUCLEOTIDE SEQUENCE</scope>
    <source>
        <strain evidence="9">CGMCC 4.5737</strain>
    </source>
</reference>
<dbReference type="InterPro" id="IPR051399">
    <property type="entry name" value="RNA-guided_DNA_endo/Transpos"/>
</dbReference>
<dbReference type="Pfam" id="PF01385">
    <property type="entry name" value="OrfB_IS605"/>
    <property type="match status" value="1"/>
</dbReference>
<keyword evidence="10" id="KW-1185">Reference proteome</keyword>
<feature type="region of interest" description="Disordered" evidence="6">
    <location>
        <begin position="246"/>
        <end position="291"/>
    </location>
</feature>
<evidence type="ECO:0000256" key="1">
    <source>
        <dbReference type="ARBA" id="ARBA00008761"/>
    </source>
</evidence>
<dbReference type="PANTHER" id="PTHR30405">
    <property type="entry name" value="TRANSPOSASE"/>
    <property type="match status" value="1"/>
</dbReference>
<dbReference type="Proteomes" id="UP000637578">
    <property type="component" value="Unassembled WGS sequence"/>
</dbReference>
<keyword evidence="5" id="KW-0233">DNA recombination</keyword>
<comment type="caution">
    <text evidence="9">The sequence shown here is derived from an EMBL/GenBank/DDBJ whole genome shotgun (WGS) entry which is preliminary data.</text>
</comment>
<feature type="domain" description="Probable transposase IS891/IS1136/IS1341" evidence="7">
    <location>
        <begin position="26"/>
        <end position="158"/>
    </location>
</feature>
<dbReference type="Pfam" id="PF07282">
    <property type="entry name" value="Cas12f1-like_TNB"/>
    <property type="match status" value="1"/>
</dbReference>
<dbReference type="AlphaFoldDB" id="A0A8J3C9F0"/>
<dbReference type="InterPro" id="IPR001959">
    <property type="entry name" value="Transposase"/>
</dbReference>
<dbReference type="EMBL" id="BMMK01000015">
    <property type="protein sequence ID" value="GGM60365.1"/>
    <property type="molecule type" value="Genomic_DNA"/>
</dbReference>
<evidence type="ECO:0000256" key="5">
    <source>
        <dbReference type="ARBA" id="ARBA00023172"/>
    </source>
</evidence>
<dbReference type="PANTHER" id="PTHR30405:SF11">
    <property type="entry name" value="RNA-GUIDED DNA ENDONUCLEASE RV2885C-RELATED"/>
    <property type="match status" value="1"/>
</dbReference>
<dbReference type="InterPro" id="IPR010095">
    <property type="entry name" value="Cas12f1-like_TNB"/>
</dbReference>
<evidence type="ECO:0000256" key="6">
    <source>
        <dbReference type="SAM" id="MobiDB-lite"/>
    </source>
</evidence>
<feature type="domain" description="Cas12f1-like TNB" evidence="8">
    <location>
        <begin position="170"/>
        <end position="237"/>
    </location>
</feature>
<reference evidence="9" key="2">
    <citation type="submission" date="2020-09" db="EMBL/GenBank/DDBJ databases">
        <authorList>
            <person name="Sun Q."/>
            <person name="Zhou Y."/>
        </authorList>
    </citation>
    <scope>NUCLEOTIDE SEQUENCE</scope>
    <source>
        <strain evidence="9">CGMCC 4.5737</strain>
    </source>
</reference>
<feature type="region of interest" description="Disordered" evidence="6">
    <location>
        <begin position="89"/>
        <end position="109"/>
    </location>
</feature>
<evidence type="ECO:0000313" key="9">
    <source>
        <dbReference type="EMBL" id="GGM60365.1"/>
    </source>
</evidence>
<keyword evidence="4" id="KW-0238">DNA-binding</keyword>
<comment type="similarity">
    <text evidence="2">In the N-terminal section; belongs to the transposase 2 family.</text>
</comment>
<protein>
    <recommendedName>
        <fullName evidence="11">Transposase</fullName>
    </recommendedName>
</protein>
<evidence type="ECO:0000256" key="2">
    <source>
        <dbReference type="ARBA" id="ARBA00011044"/>
    </source>
</evidence>
<dbReference type="GO" id="GO:0003677">
    <property type="term" value="F:DNA binding"/>
    <property type="evidence" value="ECO:0007669"/>
    <property type="project" value="UniProtKB-KW"/>
</dbReference>
<sequence length="315" mass="34468">MAAAGSRPPRVLSATVRFERGRWFVSFQVEVQRADPVPARPGESVGVDLGISHLAVLSTPVPDVTDENGFVANPRHLDAAQKRLRRASRRVSRRCGPDTRTGRKPSNRWRKANHDRNRLLHRVANLRRDGLHKLTTALTSRFGTVVVEDLNVSGMLKNRRLARHLADAGFGEVRRQLDYKTRWRGGRLHVADRWFPSSKMCSGCGAVKAKLPLRVRAFHCEQCDLVLDRDVNAACNLARLVQVGGSGTGVAADPDTQVSNGRRSRRKTPPCGADGVDASTPQRVSASDGDHPLVTVDCGAGVLTHAHSIRNGSVE</sequence>
<dbReference type="RefSeq" id="WP_189058850.1">
    <property type="nucleotide sequence ID" value="NZ_BMMK01000015.1"/>
</dbReference>
<name>A0A8J3C9F0_9PSEU</name>
<evidence type="ECO:0000259" key="7">
    <source>
        <dbReference type="Pfam" id="PF01385"/>
    </source>
</evidence>
<keyword evidence="3" id="KW-0815">Transposition</keyword>
<evidence type="ECO:0000259" key="8">
    <source>
        <dbReference type="Pfam" id="PF07282"/>
    </source>
</evidence>
<gene>
    <name evidence="9" type="ORF">GCM10012275_34390</name>
</gene>